<organism evidence="2 3">
    <name type="scientific">Candidatus Methylacidiphilum fumarolicum</name>
    <dbReference type="NCBI Taxonomy" id="591154"/>
    <lineage>
        <taxon>Bacteria</taxon>
        <taxon>Pseudomonadati</taxon>
        <taxon>Verrucomicrobiota</taxon>
        <taxon>Methylacidiphilae</taxon>
        <taxon>Methylacidiphilales</taxon>
        <taxon>Methylacidiphilaceae</taxon>
        <taxon>Methylacidiphilum (ex Ratnadevi et al. 2023)</taxon>
    </lineage>
</organism>
<dbReference type="PANTHER" id="PTHR39339">
    <property type="entry name" value="SLR1444 PROTEIN"/>
    <property type="match status" value="1"/>
</dbReference>
<dbReference type="InterPro" id="IPR038186">
    <property type="entry name" value="CHAD_dom_sf"/>
</dbReference>
<reference evidence="2" key="1">
    <citation type="submission" date="2023-03" db="EMBL/GenBank/DDBJ databases">
        <authorList>
            <person name="Cremers G."/>
            <person name="Picone N."/>
        </authorList>
    </citation>
    <scope>NUCLEOTIDE SEQUENCE</scope>
    <source>
        <strain evidence="2">Sample_alias</strain>
    </source>
</reference>
<keyword evidence="3" id="KW-1185">Reference proteome</keyword>
<dbReference type="SMART" id="SM00880">
    <property type="entry name" value="CHAD"/>
    <property type="match status" value="1"/>
</dbReference>
<sequence length="297" mass="34911">MEKLTRRISKQQESLNLWDTASKDLLKWKNPESFAEQIHDLRVLGKKLRALYYFFKPILDCRLLEKEKHRVKMAMSSLGSIRDSHVSIDILRKIKKDYPQLIIPNKIDRFLEEQSLEWNQSQSFSNGDKMDASKKLVSVMEVLLEAKEKLLSQLSKRAIEKKIILERLTKGFKAVKKTMEKAIEEESADSFHRWRLKTKRFYYLLDLCMRQNNSKGLSKVLKKFKQIEQLLGQAHDFHVLASFLTQLKPPKEGQNKSFKNFVLLLDTLEKEKEKKALSVAKKVVTADFEKNIQHIFN</sequence>
<dbReference type="Pfam" id="PF05235">
    <property type="entry name" value="CHAD"/>
    <property type="match status" value="1"/>
</dbReference>
<accession>A0ABN8XDN7</accession>
<dbReference type="EMBL" id="OX458932">
    <property type="protein sequence ID" value="CAI9085383.1"/>
    <property type="molecule type" value="Genomic_DNA"/>
</dbReference>
<gene>
    <name evidence="2" type="ORF">MFUM_1012</name>
</gene>
<evidence type="ECO:0000313" key="3">
    <source>
        <dbReference type="Proteomes" id="UP001161497"/>
    </source>
</evidence>
<evidence type="ECO:0000313" key="2">
    <source>
        <dbReference type="EMBL" id="CAI9085383.1"/>
    </source>
</evidence>
<feature type="domain" description="CHAD" evidence="1">
    <location>
        <begin position="17"/>
        <end position="276"/>
    </location>
</feature>
<dbReference type="Proteomes" id="UP001161497">
    <property type="component" value="Chromosome"/>
</dbReference>
<name>A0ABN8XDN7_9BACT</name>
<dbReference type="RefSeq" id="WP_009059059.1">
    <property type="nucleotide sequence ID" value="NZ_JAHXRZ010000002.1"/>
</dbReference>
<protein>
    <submittedName>
        <fullName evidence="2">CHAD domain containing protein</fullName>
    </submittedName>
</protein>
<dbReference type="Gene3D" id="1.40.20.10">
    <property type="entry name" value="CHAD domain"/>
    <property type="match status" value="1"/>
</dbReference>
<dbReference type="PANTHER" id="PTHR39339:SF1">
    <property type="entry name" value="CHAD DOMAIN-CONTAINING PROTEIN"/>
    <property type="match status" value="1"/>
</dbReference>
<dbReference type="InterPro" id="IPR007899">
    <property type="entry name" value="CHAD_dom"/>
</dbReference>
<proteinExistence type="predicted"/>
<evidence type="ECO:0000259" key="1">
    <source>
        <dbReference type="SMART" id="SM00880"/>
    </source>
</evidence>